<dbReference type="SUPFAM" id="SSF88713">
    <property type="entry name" value="Glycoside hydrolase/deacetylase"/>
    <property type="match status" value="1"/>
</dbReference>
<keyword evidence="8" id="KW-1185">Reference proteome</keyword>
<organism evidence="7 8">
    <name type="scientific">Physocladia obscura</name>
    <dbReference type="NCBI Taxonomy" id="109957"/>
    <lineage>
        <taxon>Eukaryota</taxon>
        <taxon>Fungi</taxon>
        <taxon>Fungi incertae sedis</taxon>
        <taxon>Chytridiomycota</taxon>
        <taxon>Chytridiomycota incertae sedis</taxon>
        <taxon>Chytridiomycetes</taxon>
        <taxon>Chytridiales</taxon>
        <taxon>Chytriomycetaceae</taxon>
        <taxon>Physocladia</taxon>
    </lineage>
</organism>
<dbReference type="InterPro" id="IPR027417">
    <property type="entry name" value="P-loop_NTPase"/>
</dbReference>
<dbReference type="GO" id="GO:0005975">
    <property type="term" value="P:carbohydrate metabolic process"/>
    <property type="evidence" value="ECO:0007669"/>
    <property type="project" value="InterPro"/>
</dbReference>
<dbReference type="Pfam" id="PF01522">
    <property type="entry name" value="Polysacc_deac_1"/>
    <property type="match status" value="1"/>
</dbReference>
<comment type="pathway">
    <text evidence="1">Pyrimidine metabolism; UMP biosynthesis via salvage pathway; UMP from uridine: step 1/1.</text>
</comment>
<dbReference type="Pfam" id="PF00485">
    <property type="entry name" value="PRK"/>
    <property type="match status" value="1"/>
</dbReference>
<evidence type="ECO:0000256" key="2">
    <source>
        <dbReference type="ARBA" id="ARBA00012137"/>
    </source>
</evidence>
<keyword evidence="3" id="KW-0808">Transferase</keyword>
<keyword evidence="5 7" id="KW-0418">Kinase</keyword>
<keyword evidence="4" id="KW-0547">Nucleotide-binding</keyword>
<sequence length="535" mass="59063">MMQRKFMIAQQDISPYLSTMDFEGPELTDETLATLAANNAIATFFLIGAGIVDNPNSSTILPQIIAAGHQIAMHTWSHHPVTLWDSDIFISETILTAKSIYDIIGKIPRYWRPPYSSLDDRIRFILYAMGLRPVVWNIESDDTTMAEPADGIPQSENRQGVLSTQETVFDHIVSSVEAKRDDTWAYFPGYSPDGTNSTYVGGDVTYKGFVVLEHDIYEGEESLIKQVVPWVATQSNLTMTTVNKCDRILANASMYLPDDHPLVQFVKTITLPLTEADLAAYTGPPFTYSTASSATQTDAVTVSETVTHSGSKKFAASSSGATSGKKSVCGQIIEKLQEGGVVDRASKVAIIKMENFCLGSTDDSPVDNFYSTDSPNAMDFELLAASLETLKQGKPCTIPEWDFISHKRVDSTIAIIHVDVVLVVGTLALYYKKVRDLFDLKIFVDVDSDLRLARQVVRDTEERSPTKPLETVLNNYLNVVKPSFEDFILPTKKYANVIIPRGPDNTVAITLIARHIIDILKQTKAASSFPHAAPE</sequence>
<evidence type="ECO:0000313" key="7">
    <source>
        <dbReference type="EMBL" id="KAJ3117737.1"/>
    </source>
</evidence>
<evidence type="ECO:0000259" key="6">
    <source>
        <dbReference type="PROSITE" id="PS51677"/>
    </source>
</evidence>
<proteinExistence type="predicted"/>
<dbReference type="PANTHER" id="PTHR10285">
    <property type="entry name" value="URIDINE KINASE"/>
    <property type="match status" value="1"/>
</dbReference>
<dbReference type="InterPro" id="IPR006083">
    <property type="entry name" value="PRK/URK"/>
</dbReference>
<reference evidence="7" key="1">
    <citation type="submission" date="2020-05" db="EMBL/GenBank/DDBJ databases">
        <title>Phylogenomic resolution of chytrid fungi.</title>
        <authorList>
            <person name="Stajich J.E."/>
            <person name="Amses K."/>
            <person name="Simmons R."/>
            <person name="Seto K."/>
            <person name="Myers J."/>
            <person name="Bonds A."/>
            <person name="Quandt C.A."/>
            <person name="Barry K."/>
            <person name="Liu P."/>
            <person name="Grigoriev I."/>
            <person name="Longcore J.E."/>
            <person name="James T.Y."/>
        </authorList>
    </citation>
    <scope>NUCLEOTIDE SEQUENCE</scope>
    <source>
        <strain evidence="7">JEL0513</strain>
    </source>
</reference>
<name>A0AAD5XBK9_9FUNG</name>
<comment type="caution">
    <text evidence="7">The sequence shown here is derived from an EMBL/GenBank/DDBJ whole genome shotgun (WGS) entry which is preliminary data.</text>
</comment>
<dbReference type="EMBL" id="JADGJH010001154">
    <property type="protein sequence ID" value="KAJ3117737.1"/>
    <property type="molecule type" value="Genomic_DNA"/>
</dbReference>
<gene>
    <name evidence="7" type="primary">UCK2</name>
    <name evidence="7" type="ORF">HK100_000759</name>
</gene>
<dbReference type="GO" id="GO:0005524">
    <property type="term" value="F:ATP binding"/>
    <property type="evidence" value="ECO:0007669"/>
    <property type="project" value="InterPro"/>
</dbReference>
<dbReference type="EC" id="2.7.1.48" evidence="2"/>
<dbReference type="Gene3D" id="3.40.50.300">
    <property type="entry name" value="P-loop containing nucleotide triphosphate hydrolases"/>
    <property type="match status" value="1"/>
</dbReference>
<dbReference type="PROSITE" id="PS51677">
    <property type="entry name" value="NODB"/>
    <property type="match status" value="1"/>
</dbReference>
<feature type="domain" description="NodB homology" evidence="6">
    <location>
        <begin position="14"/>
        <end position="202"/>
    </location>
</feature>
<evidence type="ECO:0000256" key="5">
    <source>
        <dbReference type="ARBA" id="ARBA00022777"/>
    </source>
</evidence>
<dbReference type="InterPro" id="IPR002509">
    <property type="entry name" value="NODB_dom"/>
</dbReference>
<dbReference type="CDD" id="cd02023">
    <property type="entry name" value="UMPK"/>
    <property type="match status" value="1"/>
</dbReference>
<dbReference type="Proteomes" id="UP001211907">
    <property type="component" value="Unassembled WGS sequence"/>
</dbReference>
<dbReference type="Gene3D" id="3.20.20.370">
    <property type="entry name" value="Glycoside hydrolase/deacetylase"/>
    <property type="match status" value="1"/>
</dbReference>
<dbReference type="PRINTS" id="PR00988">
    <property type="entry name" value="URIDINKINASE"/>
</dbReference>
<dbReference type="SUPFAM" id="SSF52540">
    <property type="entry name" value="P-loop containing nucleoside triphosphate hydrolases"/>
    <property type="match status" value="1"/>
</dbReference>
<protein>
    <recommendedName>
        <fullName evidence="2">uridine/cytidine kinase</fullName>
        <ecNumber evidence="2">2.7.1.48</ecNumber>
    </recommendedName>
</protein>
<accession>A0AAD5XBK9</accession>
<dbReference type="AlphaFoldDB" id="A0AAD5XBK9"/>
<dbReference type="InterPro" id="IPR000764">
    <property type="entry name" value="Uridine_kinase-like"/>
</dbReference>
<dbReference type="InterPro" id="IPR011330">
    <property type="entry name" value="Glyco_hydro/deAcase_b/a-brl"/>
</dbReference>
<evidence type="ECO:0000313" key="8">
    <source>
        <dbReference type="Proteomes" id="UP001211907"/>
    </source>
</evidence>
<dbReference type="GO" id="GO:0004849">
    <property type="term" value="F:uridine kinase activity"/>
    <property type="evidence" value="ECO:0007669"/>
    <property type="project" value="UniProtKB-EC"/>
</dbReference>
<evidence type="ECO:0000256" key="3">
    <source>
        <dbReference type="ARBA" id="ARBA00022679"/>
    </source>
</evidence>
<evidence type="ECO:0000256" key="1">
    <source>
        <dbReference type="ARBA" id="ARBA00004690"/>
    </source>
</evidence>
<evidence type="ECO:0000256" key="4">
    <source>
        <dbReference type="ARBA" id="ARBA00022741"/>
    </source>
</evidence>
<dbReference type="GO" id="GO:0016810">
    <property type="term" value="F:hydrolase activity, acting on carbon-nitrogen (but not peptide) bonds"/>
    <property type="evidence" value="ECO:0007669"/>
    <property type="project" value="InterPro"/>
</dbReference>